<dbReference type="EMBL" id="LR025742">
    <property type="protein sequence ID" value="VBB10643.1"/>
    <property type="molecule type" value="Genomic_DNA"/>
</dbReference>
<sequence>MGPMNLQTTKPRARIVSTFGKPAWRVTFPGLHTGFVGVTLDSALGVAYRCRLARITGRRDA</sequence>
<keyword evidence="3" id="KW-1185">Reference proteome</keyword>
<evidence type="ECO:0000313" key="2">
    <source>
        <dbReference type="EMBL" id="VBB13396.1"/>
    </source>
</evidence>
<dbReference type="Proteomes" id="UP000268684">
    <property type="component" value="Chromosome I"/>
</dbReference>
<organism evidence="1 3">
    <name type="scientific">Burkholderia stabilis</name>
    <dbReference type="NCBI Taxonomy" id="95485"/>
    <lineage>
        <taxon>Bacteria</taxon>
        <taxon>Pseudomonadati</taxon>
        <taxon>Pseudomonadota</taxon>
        <taxon>Betaproteobacteria</taxon>
        <taxon>Burkholderiales</taxon>
        <taxon>Burkholderiaceae</taxon>
        <taxon>Burkholderia</taxon>
        <taxon>Burkholderia cepacia complex</taxon>
    </lineage>
</organism>
<dbReference type="Proteomes" id="UP000268684">
    <property type="component" value="Chromosome II"/>
</dbReference>
<evidence type="ECO:0000313" key="1">
    <source>
        <dbReference type="EMBL" id="VBB10643.1"/>
    </source>
</evidence>
<reference evidence="1 3" key="1">
    <citation type="submission" date="2017-11" db="EMBL/GenBank/DDBJ databases">
        <authorList>
            <person name="Seth-Smith MB H."/>
        </authorList>
    </citation>
    <scope>NUCLEOTIDE SEQUENCE [LARGE SCALE GENOMIC DNA]</scope>
    <source>
        <strain evidence="1">E</strain>
    </source>
</reference>
<dbReference type="AlphaFoldDB" id="A0AAJ5N3I4"/>
<name>A0AAJ5N3I4_9BURK</name>
<proteinExistence type="predicted"/>
<protein>
    <submittedName>
        <fullName evidence="1">Uncharacterized protein</fullName>
    </submittedName>
</protein>
<dbReference type="EMBL" id="LR025743">
    <property type="protein sequence ID" value="VBB13396.1"/>
    <property type="molecule type" value="Genomic_DNA"/>
</dbReference>
<accession>A0AAJ5N3I4</accession>
<evidence type="ECO:0000313" key="3">
    <source>
        <dbReference type="Proteomes" id="UP000268684"/>
    </source>
</evidence>
<gene>
    <name evidence="1" type="ORF">BSTAB16_0750</name>
    <name evidence="2" type="ORF">BSTAB16_3581</name>
</gene>